<dbReference type="PANTHER" id="PTHR11638">
    <property type="entry name" value="ATP-DEPENDENT CLP PROTEASE"/>
    <property type="match status" value="1"/>
</dbReference>
<dbReference type="InterPro" id="IPR050130">
    <property type="entry name" value="ClpA_ClpB"/>
</dbReference>
<sequence>MSNLQVPIMRKEIELAANIARHHPRNKTTGGIYDRFIEILHKADEYKTKQHQIHRKELEKRRYVLRRALVEYKQIVKDNNGGANDHSEVESLVEEELGEAFLQLVEFMSKTMHIKHDDFVSAVHEAAILKDYSQILNQLEAKIHDKFKQNPAVGCPEIAKIACDLTGIPASWFTAGDWKERCIRLKQQLLKRVFGKSNEIEIIVQALLNKSDSWLGRPLGVFMFTGSNNVGKAELARAIAGELYDSEGPPCSI</sequence>
<comment type="caution">
    <text evidence="3">The sequence shown here is derived from an EMBL/GenBank/DDBJ whole genome shotgun (WGS) entry which is preliminary data.</text>
</comment>
<dbReference type="InterPro" id="IPR027417">
    <property type="entry name" value="P-loop_NTPase"/>
</dbReference>
<dbReference type="PANTHER" id="PTHR11638:SF18">
    <property type="entry name" value="HEAT SHOCK PROTEIN 104"/>
    <property type="match status" value="1"/>
</dbReference>
<dbReference type="Gene3D" id="3.40.50.300">
    <property type="entry name" value="P-loop containing nucleotide triphosphate hydrolases"/>
    <property type="match status" value="1"/>
</dbReference>
<dbReference type="AlphaFoldDB" id="A0AAE0BAF7"/>
<evidence type="ECO:0000256" key="1">
    <source>
        <dbReference type="ARBA" id="ARBA00022741"/>
    </source>
</evidence>
<organism evidence="3 4">
    <name type="scientific">Dipteronia sinensis</name>
    <dbReference type="NCBI Taxonomy" id="43782"/>
    <lineage>
        <taxon>Eukaryota</taxon>
        <taxon>Viridiplantae</taxon>
        <taxon>Streptophyta</taxon>
        <taxon>Embryophyta</taxon>
        <taxon>Tracheophyta</taxon>
        <taxon>Spermatophyta</taxon>
        <taxon>Magnoliopsida</taxon>
        <taxon>eudicotyledons</taxon>
        <taxon>Gunneridae</taxon>
        <taxon>Pentapetalae</taxon>
        <taxon>rosids</taxon>
        <taxon>malvids</taxon>
        <taxon>Sapindales</taxon>
        <taxon>Sapindaceae</taxon>
        <taxon>Hippocastanoideae</taxon>
        <taxon>Acereae</taxon>
        <taxon>Dipteronia</taxon>
    </lineage>
</organism>
<accession>A0AAE0BAF7</accession>
<dbReference type="GO" id="GO:0034605">
    <property type="term" value="P:cellular response to heat"/>
    <property type="evidence" value="ECO:0007669"/>
    <property type="project" value="TreeGrafter"/>
</dbReference>
<proteinExistence type="predicted"/>
<dbReference type="GO" id="GO:0016887">
    <property type="term" value="F:ATP hydrolysis activity"/>
    <property type="evidence" value="ECO:0007669"/>
    <property type="project" value="TreeGrafter"/>
</dbReference>
<protein>
    <submittedName>
        <fullName evidence="3">Uncharacterized protein</fullName>
    </submittedName>
</protein>
<keyword evidence="4" id="KW-1185">Reference proteome</keyword>
<dbReference type="SUPFAM" id="SSF52540">
    <property type="entry name" value="P-loop containing nucleoside triphosphate hydrolases"/>
    <property type="match status" value="1"/>
</dbReference>
<gene>
    <name evidence="3" type="ORF">Dsin_004123</name>
</gene>
<reference evidence="3" key="1">
    <citation type="journal article" date="2023" name="Plant J.">
        <title>Genome sequences and population genomics provide insights into the demographic history, inbreeding, and mutation load of two 'living fossil' tree species of Dipteronia.</title>
        <authorList>
            <person name="Feng Y."/>
            <person name="Comes H.P."/>
            <person name="Chen J."/>
            <person name="Zhu S."/>
            <person name="Lu R."/>
            <person name="Zhang X."/>
            <person name="Li P."/>
            <person name="Qiu J."/>
            <person name="Olsen K.M."/>
            <person name="Qiu Y."/>
        </authorList>
    </citation>
    <scope>NUCLEOTIDE SEQUENCE</scope>
    <source>
        <strain evidence="3">NBL</strain>
    </source>
</reference>
<dbReference type="EMBL" id="JANJYJ010000001">
    <property type="protein sequence ID" value="KAK3232242.1"/>
    <property type="molecule type" value="Genomic_DNA"/>
</dbReference>
<keyword evidence="1" id="KW-0547">Nucleotide-binding</keyword>
<dbReference type="Proteomes" id="UP001281410">
    <property type="component" value="Unassembled WGS sequence"/>
</dbReference>
<evidence type="ECO:0000313" key="3">
    <source>
        <dbReference type="EMBL" id="KAK3232242.1"/>
    </source>
</evidence>
<keyword evidence="2" id="KW-0067">ATP-binding</keyword>
<evidence type="ECO:0000313" key="4">
    <source>
        <dbReference type="Proteomes" id="UP001281410"/>
    </source>
</evidence>
<dbReference type="GO" id="GO:0005737">
    <property type="term" value="C:cytoplasm"/>
    <property type="evidence" value="ECO:0007669"/>
    <property type="project" value="TreeGrafter"/>
</dbReference>
<dbReference type="GO" id="GO:0005524">
    <property type="term" value="F:ATP binding"/>
    <property type="evidence" value="ECO:0007669"/>
    <property type="project" value="UniProtKB-KW"/>
</dbReference>
<name>A0AAE0BAF7_9ROSI</name>
<evidence type="ECO:0000256" key="2">
    <source>
        <dbReference type="ARBA" id="ARBA00022840"/>
    </source>
</evidence>